<gene>
    <name evidence="1" type="ORF">SAMN05216190_107148</name>
</gene>
<dbReference type="PANTHER" id="PTHR37694:SF1">
    <property type="entry name" value="SLR8022 PROTEIN"/>
    <property type="match status" value="1"/>
</dbReference>
<dbReference type="InterPro" id="IPR011051">
    <property type="entry name" value="RmlC_Cupin_sf"/>
</dbReference>
<dbReference type="OrthoDB" id="8265259at2"/>
<reference evidence="2" key="1">
    <citation type="submission" date="2016-10" db="EMBL/GenBank/DDBJ databases">
        <authorList>
            <person name="Varghese N."/>
            <person name="Submissions S."/>
        </authorList>
    </citation>
    <scope>NUCLEOTIDE SEQUENCE [LARGE SCALE GENOMIC DNA]</scope>
    <source>
        <strain evidence="2">DSM 17834</strain>
    </source>
</reference>
<dbReference type="InterPro" id="IPR014710">
    <property type="entry name" value="RmlC-like_jellyroll"/>
</dbReference>
<evidence type="ECO:0000313" key="1">
    <source>
        <dbReference type="EMBL" id="SFP26926.1"/>
    </source>
</evidence>
<dbReference type="SUPFAM" id="SSF51182">
    <property type="entry name" value="RmlC-like cupins"/>
    <property type="match status" value="1"/>
</dbReference>
<dbReference type="RefSeq" id="WP_090499397.1">
    <property type="nucleotide sequence ID" value="NZ_FOWX01000007.1"/>
</dbReference>
<dbReference type="AlphaFoldDB" id="A0A1I5P083"/>
<proteinExistence type="predicted"/>
<evidence type="ECO:0008006" key="3">
    <source>
        <dbReference type="Google" id="ProtNLM"/>
    </source>
</evidence>
<evidence type="ECO:0000313" key="2">
    <source>
        <dbReference type="Proteomes" id="UP000198784"/>
    </source>
</evidence>
<dbReference type="Proteomes" id="UP000198784">
    <property type="component" value="Unassembled WGS sequence"/>
</dbReference>
<protein>
    <recommendedName>
        <fullName evidence="3">Cupin domain protein</fullName>
    </recommendedName>
</protein>
<dbReference type="Gene3D" id="2.60.120.10">
    <property type="entry name" value="Jelly Rolls"/>
    <property type="match status" value="1"/>
</dbReference>
<sequence length="114" mass="12174">MALKHAASGEVVNLLSAAESPDFISQAIVSAPRIEVMRLVLQAGKVIPGHAVAGPLTLHCLQGCVDVQAQGAWREMRDNDLMYLAEEAEHALQAKTDSIMLVTLFRPSHASSGN</sequence>
<organism evidence="1 2">
    <name type="scientific">Pseudomonas borbori</name>
    <dbReference type="NCBI Taxonomy" id="289003"/>
    <lineage>
        <taxon>Bacteria</taxon>
        <taxon>Pseudomonadati</taxon>
        <taxon>Pseudomonadota</taxon>
        <taxon>Gammaproteobacteria</taxon>
        <taxon>Pseudomonadales</taxon>
        <taxon>Pseudomonadaceae</taxon>
        <taxon>Pseudomonas</taxon>
    </lineage>
</organism>
<name>A0A1I5P083_9PSED</name>
<dbReference type="STRING" id="289003.SAMN05216190_107148"/>
<accession>A0A1I5P083</accession>
<dbReference type="PANTHER" id="PTHR37694">
    <property type="entry name" value="SLR8022 PROTEIN"/>
    <property type="match status" value="1"/>
</dbReference>
<keyword evidence="2" id="KW-1185">Reference proteome</keyword>
<dbReference type="EMBL" id="FOWX01000007">
    <property type="protein sequence ID" value="SFP26926.1"/>
    <property type="molecule type" value="Genomic_DNA"/>
</dbReference>